<accession>A0A0W0R2V6</accession>
<reference evidence="3 5" key="1">
    <citation type="submission" date="2015-11" db="EMBL/GenBank/DDBJ databases">
        <title>Identification of large and diverse effector repertoires of 38 Legionella species.</title>
        <authorList>
            <person name="Burstein D."/>
            <person name="Amaro F."/>
            <person name="Zusman T."/>
            <person name="Lifshitz Z."/>
            <person name="Cohen O."/>
            <person name="Gilbert J.A."/>
            <person name="Pupko T."/>
            <person name="Shuman H.A."/>
            <person name="Segal G."/>
        </authorList>
    </citation>
    <scope>NUCLEOTIDE SEQUENCE [LARGE SCALE GENOMIC DNA]</scope>
    <source>
        <strain evidence="3 5">1762-AUS-E</strain>
    </source>
</reference>
<gene>
    <name evidence="3" type="ORF">Lade_0012</name>
    <name evidence="4" type="ORF">NCTC12735_00444</name>
</gene>
<evidence type="ECO:0000259" key="2">
    <source>
        <dbReference type="Pfam" id="PF14090"/>
    </source>
</evidence>
<evidence type="ECO:0000313" key="5">
    <source>
        <dbReference type="Proteomes" id="UP000054859"/>
    </source>
</evidence>
<feature type="domain" description="Winged helix-turn-helix" evidence="2">
    <location>
        <begin position="27"/>
        <end position="88"/>
    </location>
</feature>
<dbReference type="KEGG" id="ladl:NCTC12735_00444"/>
<dbReference type="AlphaFoldDB" id="A0A0W0R2V6"/>
<dbReference type="InterPro" id="IPR055245">
    <property type="entry name" value="HTH_proteobacteria"/>
</dbReference>
<evidence type="ECO:0000313" key="4">
    <source>
        <dbReference type="EMBL" id="VEH84824.1"/>
    </source>
</evidence>
<dbReference type="STRING" id="45056.Lade_0012"/>
<dbReference type="Pfam" id="PF14090">
    <property type="entry name" value="HTH_39"/>
    <property type="match status" value="1"/>
</dbReference>
<organism evidence="3 5">
    <name type="scientific">Legionella adelaidensis</name>
    <dbReference type="NCBI Taxonomy" id="45056"/>
    <lineage>
        <taxon>Bacteria</taxon>
        <taxon>Pseudomonadati</taxon>
        <taxon>Pseudomonadota</taxon>
        <taxon>Gammaproteobacteria</taxon>
        <taxon>Legionellales</taxon>
        <taxon>Legionellaceae</taxon>
        <taxon>Legionella</taxon>
    </lineage>
</organism>
<dbReference type="EMBL" id="LNKA01000001">
    <property type="protein sequence ID" value="KTC65354.1"/>
    <property type="molecule type" value="Genomic_DNA"/>
</dbReference>
<reference evidence="4 6" key="2">
    <citation type="submission" date="2018-12" db="EMBL/GenBank/DDBJ databases">
        <authorList>
            <consortium name="Pathogen Informatics"/>
        </authorList>
    </citation>
    <scope>NUCLEOTIDE SEQUENCE [LARGE SCALE GENOMIC DNA]</scope>
    <source>
        <strain evidence="4 6">NCTC12735</strain>
        <plasmid evidence="6">9</plasmid>
    </source>
</reference>
<keyword evidence="4" id="KW-0614">Plasmid</keyword>
<dbReference type="Proteomes" id="UP000281170">
    <property type="component" value="Plasmid 9"/>
</dbReference>
<name>A0A0W0R2V6_9GAMM</name>
<evidence type="ECO:0000256" key="1">
    <source>
        <dbReference type="SAM" id="MobiDB-lite"/>
    </source>
</evidence>
<proteinExistence type="predicted"/>
<evidence type="ECO:0000313" key="3">
    <source>
        <dbReference type="EMBL" id="KTC65354.1"/>
    </source>
</evidence>
<feature type="region of interest" description="Disordered" evidence="1">
    <location>
        <begin position="1"/>
        <end position="27"/>
    </location>
</feature>
<keyword evidence="5" id="KW-1185">Reference proteome</keyword>
<dbReference type="Proteomes" id="UP000054859">
    <property type="component" value="Unassembled WGS sequence"/>
</dbReference>
<geneLocation type="plasmid" evidence="4 6">
    <name>9</name>
</geneLocation>
<evidence type="ECO:0000313" key="6">
    <source>
        <dbReference type="Proteomes" id="UP000281170"/>
    </source>
</evidence>
<dbReference type="RefSeq" id="WP_058461126.1">
    <property type="nucleotide sequence ID" value="NZ_CAAAHS010000003.1"/>
</dbReference>
<dbReference type="PATRIC" id="fig|45056.6.peg.12"/>
<sequence length="98" mass="11164">MTKKNSPVKLGNPPKNHHKYNNSKSNQQARMLKAFKEHPKRSTFAFHNMGIVSPASRIKDLRAEHNITTEWINEPDKNGIIHKIALYVYLGAISQGDN</sequence>
<dbReference type="EMBL" id="LR134418">
    <property type="protein sequence ID" value="VEH84824.1"/>
    <property type="molecule type" value="Genomic_DNA"/>
</dbReference>
<protein>
    <recommendedName>
        <fullName evidence="2">Winged helix-turn-helix domain-containing protein</fullName>
    </recommendedName>
</protein>